<name>A0ABW0P059_9HYPH</name>
<organism evidence="1 2">
    <name type="scientific">Bosea massiliensis</name>
    <dbReference type="NCBI Taxonomy" id="151419"/>
    <lineage>
        <taxon>Bacteria</taxon>
        <taxon>Pseudomonadati</taxon>
        <taxon>Pseudomonadota</taxon>
        <taxon>Alphaproteobacteria</taxon>
        <taxon>Hyphomicrobiales</taxon>
        <taxon>Boseaceae</taxon>
        <taxon>Bosea</taxon>
    </lineage>
</organism>
<dbReference type="RefSeq" id="WP_066726125.1">
    <property type="nucleotide sequence ID" value="NZ_JBHSLU010000019.1"/>
</dbReference>
<accession>A0ABW0P059</accession>
<evidence type="ECO:0000313" key="1">
    <source>
        <dbReference type="EMBL" id="MFC5505631.1"/>
    </source>
</evidence>
<sequence>MLKRVAMIVAAPLLILIGLKACWSIAFPTNSFRYKLTVEVNTPDGVKSGFSVVEVFETKQPRGFSGGMRIVGEAVTVDLGARGPIFVLLKNGSREEGFNSEPGSIVYSAFPRDSRPGHRGGEALPENLKRYRDEHLVAPLRPEQMPLMVRFLDPRDPKTVSRVDPTNIAASFGPGYGFKSATLETTRDPVTVGVQRYLPSFGPETGFGEWISKIPSWDFRSITLSEFKRGA</sequence>
<keyword evidence="2" id="KW-1185">Reference proteome</keyword>
<dbReference type="Proteomes" id="UP001596060">
    <property type="component" value="Unassembled WGS sequence"/>
</dbReference>
<gene>
    <name evidence="1" type="ORF">ACFPN9_10210</name>
</gene>
<proteinExistence type="predicted"/>
<evidence type="ECO:0000313" key="2">
    <source>
        <dbReference type="Proteomes" id="UP001596060"/>
    </source>
</evidence>
<protein>
    <submittedName>
        <fullName evidence="1">Uncharacterized protein</fullName>
    </submittedName>
</protein>
<comment type="caution">
    <text evidence="1">The sequence shown here is derived from an EMBL/GenBank/DDBJ whole genome shotgun (WGS) entry which is preliminary data.</text>
</comment>
<dbReference type="EMBL" id="JBHSLU010000019">
    <property type="protein sequence ID" value="MFC5505631.1"/>
    <property type="molecule type" value="Genomic_DNA"/>
</dbReference>
<reference evidence="2" key="1">
    <citation type="journal article" date="2019" name="Int. J. Syst. Evol. Microbiol.">
        <title>The Global Catalogue of Microorganisms (GCM) 10K type strain sequencing project: providing services to taxonomists for standard genome sequencing and annotation.</title>
        <authorList>
            <consortium name="The Broad Institute Genomics Platform"/>
            <consortium name="The Broad Institute Genome Sequencing Center for Infectious Disease"/>
            <person name="Wu L."/>
            <person name="Ma J."/>
        </authorList>
    </citation>
    <scope>NUCLEOTIDE SEQUENCE [LARGE SCALE GENOMIC DNA]</scope>
    <source>
        <strain evidence="2">CCUG 43117</strain>
    </source>
</reference>